<feature type="transmembrane region" description="Helical" evidence="10">
    <location>
        <begin position="350"/>
        <end position="368"/>
    </location>
</feature>
<evidence type="ECO:0000256" key="5">
    <source>
        <dbReference type="ARBA" id="ARBA00022692"/>
    </source>
</evidence>
<evidence type="ECO:0000256" key="2">
    <source>
        <dbReference type="ARBA" id="ARBA00010992"/>
    </source>
</evidence>
<dbReference type="Gene3D" id="1.20.1250.20">
    <property type="entry name" value="MFS general substrate transporter like domains"/>
    <property type="match status" value="1"/>
</dbReference>
<feature type="transmembrane region" description="Helical" evidence="10">
    <location>
        <begin position="20"/>
        <end position="38"/>
    </location>
</feature>
<keyword evidence="13" id="KW-1185">Reference proteome</keyword>
<reference evidence="12 13" key="1">
    <citation type="journal article" date="2018" name="Science">
        <title>The opium poppy genome and morphinan production.</title>
        <authorList>
            <person name="Guo L."/>
            <person name="Winzer T."/>
            <person name="Yang X."/>
            <person name="Li Y."/>
            <person name="Ning Z."/>
            <person name="He Z."/>
            <person name="Teodor R."/>
            <person name="Lu Y."/>
            <person name="Bowser T.A."/>
            <person name="Graham I.A."/>
            <person name="Ye K."/>
        </authorList>
    </citation>
    <scope>NUCLEOTIDE SEQUENCE [LARGE SCALE GENOMIC DNA]</scope>
    <source>
        <strain evidence="13">cv. HN1</strain>
        <tissue evidence="12">Leaves</tissue>
    </source>
</reference>
<dbReference type="OrthoDB" id="6339427at2759"/>
<keyword evidence="5 10" id="KW-0812">Transmembrane</keyword>
<dbReference type="InterPro" id="IPR050814">
    <property type="entry name" value="Myo-inositol_Transporter"/>
</dbReference>
<feature type="transmembrane region" description="Helical" evidence="10">
    <location>
        <begin position="177"/>
        <end position="198"/>
    </location>
</feature>
<evidence type="ECO:0000256" key="1">
    <source>
        <dbReference type="ARBA" id="ARBA00004141"/>
    </source>
</evidence>
<feature type="transmembrane region" description="Helical" evidence="10">
    <location>
        <begin position="89"/>
        <end position="107"/>
    </location>
</feature>
<keyword evidence="4" id="KW-0762">Sugar transport</keyword>
<dbReference type="PANTHER" id="PTHR48020:SF49">
    <property type="entry name" value="SUGAR TRANSPORTER"/>
    <property type="match status" value="1"/>
</dbReference>
<keyword evidence="6" id="KW-0769">Symport</keyword>
<keyword evidence="8 10" id="KW-0472">Membrane</keyword>
<dbReference type="InterPro" id="IPR003663">
    <property type="entry name" value="Sugar/inositol_transpt"/>
</dbReference>
<sequence>MLDTMEPAMKGDHQHKMNKYACGCAIVASMISIIFGYDTGVMSGAMIFIKEDLKINDTQVEVLAGILNLCAFVGSLLAGRTSDWIGRRYTIVVASFIFLVGAVLMGYAPTYAILMTGRCIAGIGVGFALLLAPVYSAEISSPSYRGLLMSLPELCISLGILLGYISNYFFSHLSLTLGWRMMLGVAGIPSLALMAGILKMPESPRWLVMQGRVGEAKKVLLLVSNTKEEAKYRLQDIKMAAGIDASCTDDVVKIPDDKKGGKGVWKEILKPSPPVRWILLACIGIHFFEHATGIEAVVLYSPRIFKKAGVIDKHKLLLATIGVGLTKITCILVATFMLDRAGRRRLLLTSVGGMIVALAILGFSLTIAEHSKEQILWALCLSIVATYTFVAFFSIGLGPITWVYSSEIFPLRLRAQGASLGVAVNRLTNAGISMSFLSLSNAITIGGSFFLFSDVAIVAWCFFFFLCPETKGKNLEDIEELFTRKSSSADIELKTKAELSSS</sequence>
<dbReference type="GO" id="GO:0016020">
    <property type="term" value="C:membrane"/>
    <property type="evidence" value="ECO:0007669"/>
    <property type="project" value="UniProtKB-SubCell"/>
</dbReference>
<protein>
    <recommendedName>
        <fullName evidence="11">Major facilitator superfamily (MFS) profile domain-containing protein</fullName>
    </recommendedName>
</protein>
<dbReference type="NCBIfam" id="TIGR00879">
    <property type="entry name" value="SP"/>
    <property type="match status" value="1"/>
</dbReference>
<evidence type="ECO:0000256" key="4">
    <source>
        <dbReference type="ARBA" id="ARBA00022597"/>
    </source>
</evidence>
<feature type="transmembrane region" description="Helical" evidence="10">
    <location>
        <begin position="316"/>
        <end position="338"/>
    </location>
</feature>
<evidence type="ECO:0000259" key="11">
    <source>
        <dbReference type="PROSITE" id="PS50850"/>
    </source>
</evidence>
<dbReference type="PROSITE" id="PS50850">
    <property type="entry name" value="MFS"/>
    <property type="match status" value="1"/>
</dbReference>
<feature type="transmembrane region" description="Helical" evidence="10">
    <location>
        <begin position="147"/>
        <end position="165"/>
    </location>
</feature>
<dbReference type="Pfam" id="PF00083">
    <property type="entry name" value="Sugar_tr"/>
    <property type="match status" value="1"/>
</dbReference>
<evidence type="ECO:0000256" key="8">
    <source>
        <dbReference type="ARBA" id="ARBA00023136"/>
    </source>
</evidence>
<name>A0A4Y7ICU1_PAPSO</name>
<dbReference type="Gramene" id="RZC45245">
    <property type="protein sequence ID" value="RZC45245"/>
    <property type="gene ID" value="C5167_038201"/>
</dbReference>
<dbReference type="InterPro" id="IPR020846">
    <property type="entry name" value="MFS_dom"/>
</dbReference>
<feature type="transmembrane region" description="Helical" evidence="10">
    <location>
        <begin position="113"/>
        <end position="135"/>
    </location>
</feature>
<keyword evidence="7 10" id="KW-1133">Transmembrane helix</keyword>
<dbReference type="EMBL" id="CM010715">
    <property type="protein sequence ID" value="RZC45245.1"/>
    <property type="molecule type" value="Genomic_DNA"/>
</dbReference>
<evidence type="ECO:0000256" key="3">
    <source>
        <dbReference type="ARBA" id="ARBA00022448"/>
    </source>
</evidence>
<gene>
    <name evidence="12" type="ORF">C5167_038201</name>
</gene>
<dbReference type="PANTHER" id="PTHR48020">
    <property type="entry name" value="PROTON MYO-INOSITOL COTRANSPORTER"/>
    <property type="match status" value="1"/>
</dbReference>
<proteinExistence type="inferred from homology"/>
<dbReference type="PRINTS" id="PR00171">
    <property type="entry name" value="SUGRTRNSPORT"/>
</dbReference>
<keyword evidence="3 9" id="KW-0813">Transport</keyword>
<dbReference type="PROSITE" id="PS00217">
    <property type="entry name" value="SUGAR_TRANSPORT_2"/>
    <property type="match status" value="1"/>
</dbReference>
<dbReference type="InterPro" id="IPR005828">
    <property type="entry name" value="MFS_sugar_transport-like"/>
</dbReference>
<dbReference type="PROSITE" id="PS00216">
    <property type="entry name" value="SUGAR_TRANSPORT_1"/>
    <property type="match status" value="1"/>
</dbReference>
<comment type="subcellular location">
    <subcellularLocation>
        <location evidence="1">Membrane</location>
        <topology evidence="1">Multi-pass membrane protein</topology>
    </subcellularLocation>
</comment>
<accession>A0A4Y7ICU1</accession>
<evidence type="ECO:0000256" key="9">
    <source>
        <dbReference type="RuleBase" id="RU003346"/>
    </source>
</evidence>
<evidence type="ECO:0000256" key="6">
    <source>
        <dbReference type="ARBA" id="ARBA00022847"/>
    </source>
</evidence>
<feature type="domain" description="Major facilitator superfamily (MFS) profile" evidence="11">
    <location>
        <begin position="24"/>
        <end position="471"/>
    </location>
</feature>
<evidence type="ECO:0000313" key="12">
    <source>
        <dbReference type="EMBL" id="RZC45245.1"/>
    </source>
</evidence>
<evidence type="ECO:0000256" key="7">
    <source>
        <dbReference type="ARBA" id="ARBA00022989"/>
    </source>
</evidence>
<feature type="transmembrane region" description="Helical" evidence="10">
    <location>
        <begin position="58"/>
        <end position="77"/>
    </location>
</feature>
<dbReference type="SUPFAM" id="SSF103473">
    <property type="entry name" value="MFS general substrate transporter"/>
    <property type="match status" value="1"/>
</dbReference>
<dbReference type="AlphaFoldDB" id="A0A4Y7ICU1"/>
<dbReference type="Proteomes" id="UP000316621">
    <property type="component" value="Chromosome 1"/>
</dbReference>
<dbReference type="FunFam" id="1.20.1250.20:FF:000025">
    <property type="entry name" value="probable polyol transporter 4"/>
    <property type="match status" value="1"/>
</dbReference>
<organism evidence="12 13">
    <name type="scientific">Papaver somniferum</name>
    <name type="common">Opium poppy</name>
    <dbReference type="NCBI Taxonomy" id="3469"/>
    <lineage>
        <taxon>Eukaryota</taxon>
        <taxon>Viridiplantae</taxon>
        <taxon>Streptophyta</taxon>
        <taxon>Embryophyta</taxon>
        <taxon>Tracheophyta</taxon>
        <taxon>Spermatophyta</taxon>
        <taxon>Magnoliopsida</taxon>
        <taxon>Ranunculales</taxon>
        <taxon>Papaveraceae</taxon>
        <taxon>Papaveroideae</taxon>
        <taxon>Papaver</taxon>
    </lineage>
</organism>
<dbReference type="InterPro" id="IPR036259">
    <property type="entry name" value="MFS_trans_sf"/>
</dbReference>
<evidence type="ECO:0000256" key="10">
    <source>
        <dbReference type="SAM" id="Phobius"/>
    </source>
</evidence>
<feature type="transmembrane region" description="Helical" evidence="10">
    <location>
        <begin position="443"/>
        <end position="466"/>
    </location>
</feature>
<comment type="similarity">
    <text evidence="2 9">Belongs to the major facilitator superfamily. Sugar transporter (TC 2.A.1.1) family.</text>
</comment>
<evidence type="ECO:0000313" key="13">
    <source>
        <dbReference type="Proteomes" id="UP000316621"/>
    </source>
</evidence>
<dbReference type="OMA" id="KATWMEC"/>
<dbReference type="InterPro" id="IPR005829">
    <property type="entry name" value="Sugar_transporter_CS"/>
</dbReference>
<dbReference type="STRING" id="3469.A0A4Y7ICU1"/>
<feature type="transmembrane region" description="Helical" evidence="10">
    <location>
        <begin position="375"/>
        <end position="404"/>
    </location>
</feature>
<dbReference type="GO" id="GO:0015293">
    <property type="term" value="F:symporter activity"/>
    <property type="evidence" value="ECO:0007669"/>
    <property type="project" value="UniProtKB-KW"/>
</dbReference>